<dbReference type="InterPro" id="IPR027417">
    <property type="entry name" value="P-loop_NTPase"/>
</dbReference>
<feature type="binding site" evidence="12">
    <location>
        <begin position="7"/>
        <end position="14"/>
    </location>
    <ligand>
        <name>ATP</name>
        <dbReference type="ChEBI" id="CHEBI:30616"/>
    </ligand>
</feature>
<sequence length="204" mass="23432">MFITFEGIEGCGKSTQSKLLFEELIDRGFSVVLTREPGGTEASEEIRRIILKKWEERFTPFAELSLYEAARSLHVENLIRPSLNEGAVVICDRFTDSTVAYQGYGRGLSLELIERLNLEATGGLRPDLTFLLDLPVEAAFKRLERKSLDRMESEERSFHERVREGFLEIAEREKERVVVLDGTQDVEEIFNHVLRIVLERLNAL</sequence>
<evidence type="ECO:0000256" key="3">
    <source>
        <dbReference type="ARBA" id="ARBA00017144"/>
    </source>
</evidence>
<organism evidence="14 15">
    <name type="scientific">Balnearium lithotrophicum</name>
    <dbReference type="NCBI Taxonomy" id="223788"/>
    <lineage>
        <taxon>Bacteria</taxon>
        <taxon>Pseudomonadati</taxon>
        <taxon>Aquificota</taxon>
        <taxon>Aquificia</taxon>
        <taxon>Desulfurobacteriales</taxon>
        <taxon>Desulfurobacteriaceae</taxon>
        <taxon>Balnearium</taxon>
    </lineage>
</organism>
<dbReference type="Gene3D" id="3.40.50.300">
    <property type="entry name" value="P-loop containing nucleotide triphosphate hydrolases"/>
    <property type="match status" value="1"/>
</dbReference>
<dbReference type="Pfam" id="PF02223">
    <property type="entry name" value="Thymidylate_kin"/>
    <property type="match status" value="1"/>
</dbReference>
<accession>A0A521CVB3</accession>
<dbReference type="FunFam" id="3.40.50.300:FF:000225">
    <property type="entry name" value="Thymidylate kinase"/>
    <property type="match status" value="1"/>
</dbReference>
<dbReference type="GO" id="GO:0004798">
    <property type="term" value="F:dTMP kinase activity"/>
    <property type="evidence" value="ECO:0007669"/>
    <property type="project" value="UniProtKB-UniRule"/>
</dbReference>
<dbReference type="PANTHER" id="PTHR10344:SF4">
    <property type="entry name" value="UMP-CMP KINASE 2, MITOCHONDRIAL"/>
    <property type="match status" value="1"/>
</dbReference>
<dbReference type="GO" id="GO:0006235">
    <property type="term" value="P:dTTP biosynthetic process"/>
    <property type="evidence" value="ECO:0007669"/>
    <property type="project" value="UniProtKB-UniRule"/>
</dbReference>
<gene>
    <name evidence="12" type="primary">tmk</name>
    <name evidence="14" type="ORF">SAMN06269117_11546</name>
</gene>
<keyword evidence="8 12" id="KW-0067">ATP-binding</keyword>
<evidence type="ECO:0000256" key="4">
    <source>
        <dbReference type="ARBA" id="ARBA00022679"/>
    </source>
</evidence>
<dbReference type="Proteomes" id="UP000317315">
    <property type="component" value="Unassembled WGS sequence"/>
</dbReference>
<evidence type="ECO:0000256" key="1">
    <source>
        <dbReference type="ARBA" id="ARBA00009776"/>
    </source>
</evidence>
<dbReference type="RefSeq" id="WP_142935744.1">
    <property type="nucleotide sequence ID" value="NZ_FXTM01000015.1"/>
</dbReference>
<dbReference type="InterPro" id="IPR018094">
    <property type="entry name" value="Thymidylate_kinase"/>
</dbReference>
<proteinExistence type="inferred from homology"/>
<evidence type="ECO:0000313" key="15">
    <source>
        <dbReference type="Proteomes" id="UP000317315"/>
    </source>
</evidence>
<dbReference type="AlphaFoldDB" id="A0A521CVB3"/>
<dbReference type="NCBIfam" id="TIGR00041">
    <property type="entry name" value="DTMP_kinase"/>
    <property type="match status" value="1"/>
</dbReference>
<keyword evidence="5 12" id="KW-0545">Nucleotide biosynthesis</keyword>
<evidence type="ECO:0000256" key="12">
    <source>
        <dbReference type="HAMAP-Rule" id="MF_00165"/>
    </source>
</evidence>
<keyword evidence="15" id="KW-1185">Reference proteome</keyword>
<evidence type="ECO:0000256" key="5">
    <source>
        <dbReference type="ARBA" id="ARBA00022727"/>
    </source>
</evidence>
<comment type="catalytic activity">
    <reaction evidence="10 12">
        <text>dTMP + ATP = dTDP + ADP</text>
        <dbReference type="Rhea" id="RHEA:13517"/>
        <dbReference type="ChEBI" id="CHEBI:30616"/>
        <dbReference type="ChEBI" id="CHEBI:58369"/>
        <dbReference type="ChEBI" id="CHEBI:63528"/>
        <dbReference type="ChEBI" id="CHEBI:456216"/>
        <dbReference type="EC" id="2.7.4.9"/>
    </reaction>
</comment>
<protein>
    <recommendedName>
        <fullName evidence="3 12">Thymidylate kinase</fullName>
        <ecNumber evidence="2 12">2.7.4.9</ecNumber>
    </recommendedName>
    <alternativeName>
        <fullName evidence="9 12">dTMP kinase</fullName>
    </alternativeName>
</protein>
<dbReference type="CDD" id="cd01672">
    <property type="entry name" value="TMPK"/>
    <property type="match status" value="1"/>
</dbReference>
<dbReference type="GO" id="GO:0005829">
    <property type="term" value="C:cytosol"/>
    <property type="evidence" value="ECO:0007669"/>
    <property type="project" value="TreeGrafter"/>
</dbReference>
<evidence type="ECO:0000256" key="2">
    <source>
        <dbReference type="ARBA" id="ARBA00012980"/>
    </source>
</evidence>
<dbReference type="PANTHER" id="PTHR10344">
    <property type="entry name" value="THYMIDYLATE KINASE"/>
    <property type="match status" value="1"/>
</dbReference>
<dbReference type="GO" id="GO:0005524">
    <property type="term" value="F:ATP binding"/>
    <property type="evidence" value="ECO:0007669"/>
    <property type="project" value="UniProtKB-UniRule"/>
</dbReference>
<evidence type="ECO:0000313" key="14">
    <source>
        <dbReference type="EMBL" id="SMO63399.1"/>
    </source>
</evidence>
<evidence type="ECO:0000256" key="7">
    <source>
        <dbReference type="ARBA" id="ARBA00022777"/>
    </source>
</evidence>
<dbReference type="OrthoDB" id="9774907at2"/>
<keyword evidence="6 12" id="KW-0547">Nucleotide-binding</keyword>
<evidence type="ECO:0000256" key="11">
    <source>
        <dbReference type="ARBA" id="ARBA00057735"/>
    </source>
</evidence>
<evidence type="ECO:0000256" key="6">
    <source>
        <dbReference type="ARBA" id="ARBA00022741"/>
    </source>
</evidence>
<keyword evidence="7 12" id="KW-0418">Kinase</keyword>
<dbReference type="InterPro" id="IPR039430">
    <property type="entry name" value="Thymidylate_kin-like_dom"/>
</dbReference>
<dbReference type="HAMAP" id="MF_00165">
    <property type="entry name" value="Thymidylate_kinase"/>
    <property type="match status" value="1"/>
</dbReference>
<evidence type="ECO:0000259" key="13">
    <source>
        <dbReference type="Pfam" id="PF02223"/>
    </source>
</evidence>
<keyword evidence="4 12" id="KW-0808">Transferase</keyword>
<dbReference type="GO" id="GO:0006227">
    <property type="term" value="P:dUDP biosynthetic process"/>
    <property type="evidence" value="ECO:0007669"/>
    <property type="project" value="TreeGrafter"/>
</dbReference>
<dbReference type="InterPro" id="IPR018095">
    <property type="entry name" value="Thymidylate_kin_CS"/>
</dbReference>
<comment type="similarity">
    <text evidence="1 12">Belongs to the thymidylate kinase family.</text>
</comment>
<evidence type="ECO:0000256" key="10">
    <source>
        <dbReference type="ARBA" id="ARBA00048743"/>
    </source>
</evidence>
<comment type="function">
    <text evidence="11 12">Phosphorylation of dTMP to form dTDP in both de novo and salvage pathways of dTTP synthesis.</text>
</comment>
<feature type="domain" description="Thymidylate kinase-like" evidence="13">
    <location>
        <begin position="5"/>
        <end position="191"/>
    </location>
</feature>
<dbReference type="PROSITE" id="PS01331">
    <property type="entry name" value="THYMIDYLATE_KINASE"/>
    <property type="match status" value="1"/>
</dbReference>
<dbReference type="SUPFAM" id="SSF52540">
    <property type="entry name" value="P-loop containing nucleoside triphosphate hydrolases"/>
    <property type="match status" value="1"/>
</dbReference>
<dbReference type="GO" id="GO:0006233">
    <property type="term" value="P:dTDP biosynthetic process"/>
    <property type="evidence" value="ECO:0007669"/>
    <property type="project" value="InterPro"/>
</dbReference>
<evidence type="ECO:0000256" key="8">
    <source>
        <dbReference type="ARBA" id="ARBA00022840"/>
    </source>
</evidence>
<reference evidence="14 15" key="1">
    <citation type="submission" date="2017-05" db="EMBL/GenBank/DDBJ databases">
        <authorList>
            <person name="Varghese N."/>
            <person name="Submissions S."/>
        </authorList>
    </citation>
    <scope>NUCLEOTIDE SEQUENCE [LARGE SCALE GENOMIC DNA]</scope>
    <source>
        <strain evidence="14 15">DSM 16304</strain>
    </source>
</reference>
<name>A0A521CVB3_9BACT</name>
<evidence type="ECO:0000256" key="9">
    <source>
        <dbReference type="ARBA" id="ARBA00029962"/>
    </source>
</evidence>
<dbReference type="EC" id="2.7.4.9" evidence="2 12"/>
<dbReference type="EMBL" id="FXTM01000015">
    <property type="protein sequence ID" value="SMO63399.1"/>
    <property type="molecule type" value="Genomic_DNA"/>
</dbReference>